<dbReference type="AlphaFoldDB" id="A0A4S2MMY3"/>
<feature type="compositionally biased region" description="Basic and acidic residues" evidence="1">
    <location>
        <begin position="42"/>
        <end position="58"/>
    </location>
</feature>
<dbReference type="InParanoid" id="A0A4S2MMY3"/>
<sequence>MLPRRLILRSLRPARPTLLTKTTTSFFTTSATLRTDSTDPDSDSRIPPKDELHPRRQEQTFSGSDEEIADDRAAYDPSVTDPREEKRMVGRDMGTPEDGVENPMEYSAATPEVSYSMEGELSPRGKEHGPSTGRKKKQGC</sequence>
<name>A0A4S2MMY3_9PEZI</name>
<evidence type="ECO:0000313" key="3">
    <source>
        <dbReference type="Proteomes" id="UP000298138"/>
    </source>
</evidence>
<protein>
    <submittedName>
        <fullName evidence="2">Uncharacterized protein</fullName>
    </submittedName>
</protein>
<dbReference type="PANTHER" id="PTHR42090:SF1">
    <property type="match status" value="1"/>
</dbReference>
<dbReference type="OrthoDB" id="4220319at2759"/>
<evidence type="ECO:0000256" key="1">
    <source>
        <dbReference type="SAM" id="MobiDB-lite"/>
    </source>
</evidence>
<keyword evidence="3" id="KW-1185">Reference proteome</keyword>
<accession>A0A4S2MMY3</accession>
<dbReference type="Proteomes" id="UP000298138">
    <property type="component" value="Unassembled WGS sequence"/>
</dbReference>
<organism evidence="2 3">
    <name type="scientific">Ascodesmis nigricans</name>
    <dbReference type="NCBI Taxonomy" id="341454"/>
    <lineage>
        <taxon>Eukaryota</taxon>
        <taxon>Fungi</taxon>
        <taxon>Dikarya</taxon>
        <taxon>Ascomycota</taxon>
        <taxon>Pezizomycotina</taxon>
        <taxon>Pezizomycetes</taxon>
        <taxon>Pezizales</taxon>
        <taxon>Ascodesmidaceae</taxon>
        <taxon>Ascodesmis</taxon>
    </lineage>
</organism>
<feature type="compositionally biased region" description="Basic and acidic residues" evidence="1">
    <location>
        <begin position="81"/>
        <end position="90"/>
    </location>
</feature>
<feature type="region of interest" description="Disordered" evidence="1">
    <location>
        <begin position="30"/>
        <end position="140"/>
    </location>
</feature>
<dbReference type="PANTHER" id="PTHR42090">
    <property type="match status" value="1"/>
</dbReference>
<dbReference type="STRING" id="341454.A0A4S2MMY3"/>
<evidence type="ECO:0000313" key="2">
    <source>
        <dbReference type="EMBL" id="TGZ78486.1"/>
    </source>
</evidence>
<reference evidence="2 3" key="1">
    <citation type="submission" date="2019-04" db="EMBL/GenBank/DDBJ databases">
        <title>Comparative genomics and transcriptomics to analyze fruiting body development in filamentous ascomycetes.</title>
        <authorList>
            <consortium name="DOE Joint Genome Institute"/>
            <person name="Lutkenhaus R."/>
            <person name="Traeger S."/>
            <person name="Breuer J."/>
            <person name="Kuo A."/>
            <person name="Lipzen A."/>
            <person name="Pangilinan J."/>
            <person name="Dilworth D."/>
            <person name="Sandor L."/>
            <person name="Poggeler S."/>
            <person name="Barry K."/>
            <person name="Grigoriev I.V."/>
            <person name="Nowrousian M."/>
        </authorList>
    </citation>
    <scope>NUCLEOTIDE SEQUENCE [LARGE SCALE GENOMIC DNA]</scope>
    <source>
        <strain evidence="2 3">CBS 389.68</strain>
    </source>
</reference>
<proteinExistence type="predicted"/>
<gene>
    <name evidence="2" type="ORF">EX30DRAFT_365976</name>
</gene>
<dbReference type="EMBL" id="ML220141">
    <property type="protein sequence ID" value="TGZ78486.1"/>
    <property type="molecule type" value="Genomic_DNA"/>
</dbReference>